<feature type="binding site" evidence="2">
    <location>
        <position position="166"/>
    </location>
    <ligand>
        <name>Mn(2+)</name>
        <dbReference type="ChEBI" id="CHEBI:29035"/>
        <label>2</label>
    </ligand>
</feature>
<dbReference type="SUPFAM" id="SSF55031">
    <property type="entry name" value="Bacterial exopeptidase dimerisation domain"/>
    <property type="match status" value="1"/>
</dbReference>
<evidence type="ECO:0000259" key="3">
    <source>
        <dbReference type="Pfam" id="PF07687"/>
    </source>
</evidence>
<organism evidence="4 5">
    <name type="scientific">Paenibacillus hemerocallicola</name>
    <dbReference type="NCBI Taxonomy" id="1172614"/>
    <lineage>
        <taxon>Bacteria</taxon>
        <taxon>Bacillati</taxon>
        <taxon>Bacillota</taxon>
        <taxon>Bacilli</taxon>
        <taxon>Bacillales</taxon>
        <taxon>Paenibacillaceae</taxon>
        <taxon>Paenibacillus</taxon>
    </lineage>
</organism>
<feature type="binding site" evidence="2">
    <location>
        <position position="106"/>
    </location>
    <ligand>
        <name>Mn(2+)</name>
        <dbReference type="ChEBI" id="CHEBI:29035"/>
        <label>2</label>
    </ligand>
</feature>
<evidence type="ECO:0000313" key="4">
    <source>
        <dbReference type="EMBL" id="TNJ63616.1"/>
    </source>
</evidence>
<keyword evidence="1 4" id="KW-0378">Hydrolase</keyword>
<proteinExistence type="predicted"/>
<feature type="binding site" evidence="2">
    <location>
        <position position="365"/>
    </location>
    <ligand>
        <name>Mn(2+)</name>
        <dbReference type="ChEBI" id="CHEBI:29035"/>
        <label>2</label>
    </ligand>
</feature>
<dbReference type="Proteomes" id="UP000307943">
    <property type="component" value="Unassembled WGS sequence"/>
</dbReference>
<dbReference type="GO" id="GO:0046872">
    <property type="term" value="F:metal ion binding"/>
    <property type="evidence" value="ECO:0007669"/>
    <property type="project" value="UniProtKB-KW"/>
</dbReference>
<dbReference type="PIRSF" id="PIRSF005962">
    <property type="entry name" value="Pept_M20D_amidohydro"/>
    <property type="match status" value="1"/>
</dbReference>
<dbReference type="SUPFAM" id="SSF53187">
    <property type="entry name" value="Zn-dependent exopeptidases"/>
    <property type="match status" value="1"/>
</dbReference>
<dbReference type="InterPro" id="IPR017439">
    <property type="entry name" value="Amidohydrolase"/>
</dbReference>
<comment type="caution">
    <text evidence="4">The sequence shown here is derived from an EMBL/GenBank/DDBJ whole genome shotgun (WGS) entry which is preliminary data.</text>
</comment>
<dbReference type="NCBIfam" id="TIGR01891">
    <property type="entry name" value="amidohydrolases"/>
    <property type="match status" value="1"/>
</dbReference>
<feature type="binding site" evidence="2">
    <location>
        <position position="104"/>
    </location>
    <ligand>
        <name>Mn(2+)</name>
        <dbReference type="ChEBI" id="CHEBI:29035"/>
        <label>2</label>
    </ligand>
</feature>
<protein>
    <submittedName>
        <fullName evidence="4">Amidohydrolase</fullName>
    </submittedName>
</protein>
<dbReference type="Gene3D" id="3.30.70.360">
    <property type="match status" value="1"/>
</dbReference>
<dbReference type="Gene3D" id="3.40.630.10">
    <property type="entry name" value="Zn peptidases"/>
    <property type="match status" value="1"/>
</dbReference>
<name>A0A5C4T3Z9_9BACL</name>
<gene>
    <name evidence="4" type="ORF">FE784_24475</name>
</gene>
<dbReference type="PANTHER" id="PTHR11014">
    <property type="entry name" value="PEPTIDASE M20 FAMILY MEMBER"/>
    <property type="match status" value="1"/>
</dbReference>
<dbReference type="FunFam" id="3.30.70.360:FF:000001">
    <property type="entry name" value="N-acetyldiaminopimelate deacetylase"/>
    <property type="match status" value="1"/>
</dbReference>
<dbReference type="Pfam" id="PF07687">
    <property type="entry name" value="M20_dimer"/>
    <property type="match status" value="1"/>
</dbReference>
<keyword evidence="5" id="KW-1185">Reference proteome</keyword>
<evidence type="ECO:0000256" key="1">
    <source>
        <dbReference type="ARBA" id="ARBA00022801"/>
    </source>
</evidence>
<evidence type="ECO:0000313" key="5">
    <source>
        <dbReference type="Proteomes" id="UP000307943"/>
    </source>
</evidence>
<dbReference type="EMBL" id="VDCQ01000040">
    <property type="protein sequence ID" value="TNJ63616.1"/>
    <property type="molecule type" value="Genomic_DNA"/>
</dbReference>
<dbReference type="InterPro" id="IPR011650">
    <property type="entry name" value="Peptidase_M20_dimer"/>
</dbReference>
<dbReference type="OrthoDB" id="9776731at2"/>
<dbReference type="InterPro" id="IPR036264">
    <property type="entry name" value="Bact_exopeptidase_dim_dom"/>
</dbReference>
<comment type="cofactor">
    <cofactor evidence="2">
        <name>Mn(2+)</name>
        <dbReference type="ChEBI" id="CHEBI:29035"/>
    </cofactor>
    <text evidence="2">The Mn(2+) ion enhances activity.</text>
</comment>
<feature type="domain" description="Peptidase M20 dimerisation" evidence="3">
    <location>
        <begin position="191"/>
        <end position="280"/>
    </location>
</feature>
<dbReference type="Pfam" id="PF01546">
    <property type="entry name" value="Peptidase_M20"/>
    <property type="match status" value="1"/>
</dbReference>
<reference evidence="4 5" key="1">
    <citation type="submission" date="2019-05" db="EMBL/GenBank/DDBJ databases">
        <title>We sequenced the genome of Paenibacillus hemerocallicola KCTC 33185 for further insight into its adaptation and study the phylogeny of Paenibacillus.</title>
        <authorList>
            <person name="Narsing Rao M.P."/>
        </authorList>
    </citation>
    <scope>NUCLEOTIDE SEQUENCE [LARGE SCALE GENOMIC DNA]</scope>
    <source>
        <strain evidence="4 5">KCTC 33185</strain>
    </source>
</reference>
<dbReference type="GO" id="GO:0019877">
    <property type="term" value="P:diaminopimelate biosynthetic process"/>
    <property type="evidence" value="ECO:0007669"/>
    <property type="project" value="UniProtKB-ARBA"/>
</dbReference>
<keyword evidence="2" id="KW-0464">Manganese</keyword>
<keyword evidence="2" id="KW-0479">Metal-binding</keyword>
<sequence>MELRELLGLAEALKDQVVAWRRDFHQHPETGYEEIRTSSIVAEHLKSLGLDVQTGIGKTGVVGILRGEEPGPTIGLRADMDALPIQDQKEVAYRSQHPGIGHLCGHDAHTGMLMGAAQLLTSLGKPKKGNIKFIFQPAEEGLAGAKAMMVDGVLEEPHVDAMAGIHVFPSLPTGRITVTKGISFAAADRLVIKIIGKGGHAARPHETVDAIAISAQVISGLQHISSRLVDPLEPVVVTIGKIQGGSIGTAIASEVELIGTVRTLSPSLRAKMPELIENIVSGVTRSLGAEYELEYSMGYPAVLNDEDMVDFVIRTSEKLFGEKRWNYAKPSMGGEDFAFYSHSVPSVFFRLGVSNGQEETLYPLHHSMFDLDEEALSYGVAMHAAIALSYLGNSTGEKDR</sequence>
<dbReference type="InterPro" id="IPR002933">
    <property type="entry name" value="Peptidase_M20"/>
</dbReference>
<dbReference type="RefSeq" id="WP_139604889.1">
    <property type="nucleotide sequence ID" value="NZ_VDCQ01000040.1"/>
</dbReference>
<feature type="binding site" evidence="2">
    <location>
        <position position="140"/>
    </location>
    <ligand>
        <name>Mn(2+)</name>
        <dbReference type="ChEBI" id="CHEBI:29035"/>
        <label>2</label>
    </ligand>
</feature>
<dbReference type="PANTHER" id="PTHR11014:SF63">
    <property type="entry name" value="METALLOPEPTIDASE, PUTATIVE (AFU_ORTHOLOGUE AFUA_6G09600)-RELATED"/>
    <property type="match status" value="1"/>
</dbReference>
<evidence type="ECO:0000256" key="2">
    <source>
        <dbReference type="PIRSR" id="PIRSR005962-1"/>
    </source>
</evidence>
<accession>A0A5C4T3Z9</accession>
<dbReference type="AlphaFoldDB" id="A0A5C4T3Z9"/>
<dbReference type="GO" id="GO:0050118">
    <property type="term" value="F:N-acetyldiaminopimelate deacetylase activity"/>
    <property type="evidence" value="ECO:0007669"/>
    <property type="project" value="UniProtKB-ARBA"/>
</dbReference>